<sequence length="251" mass="28960">MTRAYDKTEHLSRASSLLLNDDLSSLRYACLEMRYFLEAHVYERLLSGADEIPKSIFQRWEPNKAMKMLSMFDELSDMDLQVTISEQDGSNPINIKYNNIKNRELSRYYNTLGSFLHLPQPAKIKDFTIAKAKILKIHTALSRLLDGNLIIIKTAYENFECEKCGATILYTQKFVENHDRIHCQDTNCNTLHFIEHEAGRVKFGARILVPCSGCNLDMSVFYSDLEFEAEIHCENCPRSYVVRPTLQITGE</sequence>
<comment type="caution">
    <text evidence="1">The sequence shown here is derived from an EMBL/GenBank/DDBJ whole genome shotgun (WGS) entry which is preliminary data.</text>
</comment>
<reference evidence="1 2" key="1">
    <citation type="journal article" date="2017" name="Syst. Appl. Microbiol.">
        <title>Pseudomonas caspiana sp. nov., a citrus pathogen in the Pseudomonas syringae phylogenetic group.</title>
        <authorList>
            <person name="Busquets A."/>
            <person name="Gomila M."/>
            <person name="Beiki F."/>
            <person name="Mulet M."/>
            <person name="Rahimian H."/>
            <person name="Garcia-Valdes E."/>
            <person name="Lalucat J."/>
        </authorList>
    </citation>
    <scope>NUCLEOTIDE SEQUENCE [LARGE SCALE GENOMIC DNA]</scope>
    <source>
        <strain evidence="1 2">FBF102</strain>
    </source>
</reference>
<dbReference type="Proteomes" id="UP000195440">
    <property type="component" value="Unassembled WGS sequence"/>
</dbReference>
<protein>
    <submittedName>
        <fullName evidence="1">Uncharacterized protein</fullName>
    </submittedName>
</protein>
<evidence type="ECO:0000313" key="2">
    <source>
        <dbReference type="Proteomes" id="UP000195440"/>
    </source>
</evidence>
<dbReference type="OrthoDB" id="8910754at2"/>
<keyword evidence="2" id="KW-1185">Reference proteome</keyword>
<dbReference type="AlphaFoldDB" id="A0A1Y3P233"/>
<dbReference type="RefSeq" id="WP_087266528.1">
    <property type="nucleotide sequence ID" value="NZ_JBJGBV010000009.1"/>
</dbReference>
<organism evidence="1 2">
    <name type="scientific">Pseudomonas caspiana</name>
    <dbReference type="NCBI Taxonomy" id="1451454"/>
    <lineage>
        <taxon>Bacteria</taxon>
        <taxon>Pseudomonadati</taxon>
        <taxon>Pseudomonadota</taxon>
        <taxon>Gammaproteobacteria</taxon>
        <taxon>Pseudomonadales</taxon>
        <taxon>Pseudomonadaceae</taxon>
        <taxon>Pseudomonas</taxon>
    </lineage>
</organism>
<name>A0A1Y3P233_9PSED</name>
<gene>
    <name evidence="1" type="ORF">AUC60_10565</name>
</gene>
<dbReference type="EMBL" id="LOHF01000007">
    <property type="protein sequence ID" value="OUM73888.1"/>
    <property type="molecule type" value="Genomic_DNA"/>
</dbReference>
<accession>A0A1Y3P233</accession>
<proteinExistence type="predicted"/>
<evidence type="ECO:0000313" key="1">
    <source>
        <dbReference type="EMBL" id="OUM73888.1"/>
    </source>
</evidence>